<dbReference type="Pfam" id="PF03193">
    <property type="entry name" value="RsgA_GTPase"/>
    <property type="match status" value="1"/>
</dbReference>
<comment type="similarity">
    <text evidence="3">Belongs to the TRAFAC class YlqF/YawG GTPase family. RsgA subfamily.</text>
</comment>
<comment type="subunit">
    <text evidence="3">Monomer. Associates with 30S ribosomal subunit, binds 16S rRNA.</text>
</comment>
<evidence type="ECO:0000256" key="1">
    <source>
        <dbReference type="ARBA" id="ARBA00022741"/>
    </source>
</evidence>
<feature type="domain" description="CP-type G" evidence="5">
    <location>
        <begin position="80"/>
        <end position="241"/>
    </location>
</feature>
<dbReference type="KEGG" id="pspc:Strain318_002674"/>
<dbReference type="InterPro" id="IPR030378">
    <property type="entry name" value="G_CP_dom"/>
</dbReference>
<keyword evidence="3" id="KW-0479">Metal-binding</keyword>
<keyword evidence="3" id="KW-0690">Ribosome biogenesis</keyword>
<evidence type="ECO:0000313" key="6">
    <source>
        <dbReference type="EMBL" id="WKW13356.1"/>
    </source>
</evidence>
<evidence type="ECO:0000313" key="8">
    <source>
        <dbReference type="Proteomes" id="UP001229955"/>
    </source>
</evidence>
<dbReference type="InterPro" id="IPR010914">
    <property type="entry name" value="RsgA_GTPase_dom"/>
</dbReference>
<keyword evidence="3" id="KW-0699">rRNA-binding</keyword>
<keyword evidence="3" id="KW-0963">Cytoplasm</keyword>
<comment type="function">
    <text evidence="3">One of several proteins that assist in the late maturation steps of the functional core of the 30S ribosomal subunit. Helps release RbfA from mature subunits. May play a role in the assembly of ribosomal proteins into the subunit. Circularly permuted GTPase that catalyzes slow GTP hydrolysis, GTPase activity is stimulated by the 30S ribosomal subunit.</text>
</comment>
<dbReference type="GO" id="GO:0003924">
    <property type="term" value="F:GTPase activity"/>
    <property type="evidence" value="ECO:0007669"/>
    <property type="project" value="UniProtKB-UniRule"/>
</dbReference>
<dbReference type="GO" id="GO:0005525">
    <property type="term" value="F:GTP binding"/>
    <property type="evidence" value="ECO:0007669"/>
    <property type="project" value="UniProtKB-UniRule"/>
</dbReference>
<proteinExistence type="inferred from homology"/>
<dbReference type="GO" id="GO:0046872">
    <property type="term" value="F:metal ion binding"/>
    <property type="evidence" value="ECO:0007669"/>
    <property type="project" value="UniProtKB-KW"/>
</dbReference>
<organism evidence="6">
    <name type="scientific">Pseudogemmatithrix spongiicola</name>
    <dbReference type="NCBI Taxonomy" id="3062599"/>
    <lineage>
        <taxon>Bacteria</taxon>
        <taxon>Pseudomonadati</taxon>
        <taxon>Gemmatimonadota</taxon>
        <taxon>Gemmatimonadia</taxon>
        <taxon>Gemmatimonadales</taxon>
        <taxon>Gemmatimonadaceae</taxon>
        <taxon>Pseudogemmatithrix</taxon>
    </lineage>
</organism>
<accession>A0AA49K2Y6</accession>
<dbReference type="GO" id="GO:0042274">
    <property type="term" value="P:ribosomal small subunit biogenesis"/>
    <property type="evidence" value="ECO:0007669"/>
    <property type="project" value="UniProtKB-UniRule"/>
</dbReference>
<dbReference type="Gene3D" id="1.10.40.50">
    <property type="entry name" value="Probable gtpase engc, domain 3"/>
    <property type="match status" value="1"/>
</dbReference>
<evidence type="ECO:0000256" key="2">
    <source>
        <dbReference type="ARBA" id="ARBA00023134"/>
    </source>
</evidence>
<dbReference type="Proteomes" id="UP001229955">
    <property type="component" value="Chromosome"/>
</dbReference>
<dbReference type="Gene3D" id="3.40.50.300">
    <property type="entry name" value="P-loop containing nucleotide triphosphate hydrolases"/>
    <property type="match status" value="1"/>
</dbReference>
<dbReference type="EMBL" id="CP130613">
    <property type="protein sequence ID" value="WKW16263.1"/>
    <property type="molecule type" value="Genomic_DNA"/>
</dbReference>
<dbReference type="CDD" id="cd01854">
    <property type="entry name" value="YjeQ_EngC"/>
    <property type="match status" value="1"/>
</dbReference>
<dbReference type="PROSITE" id="PS50936">
    <property type="entry name" value="ENGC_GTPASE"/>
    <property type="match status" value="1"/>
</dbReference>
<feature type="binding site" evidence="3">
    <location>
        <position position="265"/>
    </location>
    <ligand>
        <name>Zn(2+)</name>
        <dbReference type="ChEBI" id="CHEBI:29105"/>
    </ligand>
</feature>
<evidence type="ECO:0000313" key="7">
    <source>
        <dbReference type="EMBL" id="WKW16263.1"/>
    </source>
</evidence>
<comment type="cofactor">
    <cofactor evidence="3">
        <name>Zn(2+)</name>
        <dbReference type="ChEBI" id="CHEBI:29105"/>
    </cofactor>
    <text evidence="3">Binds 1 zinc ion per subunit.</text>
</comment>
<accession>A0AA49JWP0</accession>
<keyword evidence="1 3" id="KW-0547">Nucleotide-binding</keyword>
<keyword evidence="3" id="KW-0378">Hydrolase</keyword>
<feature type="binding site" evidence="3">
    <location>
        <position position="278"/>
    </location>
    <ligand>
        <name>Zn(2+)</name>
        <dbReference type="ChEBI" id="CHEBI:29105"/>
    </ligand>
</feature>
<gene>
    <name evidence="3 6" type="primary">rsgA</name>
    <name evidence="6" type="ORF">Strain138_002674</name>
    <name evidence="7" type="ORF">Strain318_002674</name>
</gene>
<feature type="binding site" evidence="3">
    <location>
        <position position="272"/>
    </location>
    <ligand>
        <name>Zn(2+)</name>
        <dbReference type="ChEBI" id="CHEBI:29105"/>
    </ligand>
</feature>
<dbReference type="InterPro" id="IPR027417">
    <property type="entry name" value="P-loop_NTPase"/>
</dbReference>
<dbReference type="EC" id="3.6.1.-" evidence="3"/>
<dbReference type="PANTHER" id="PTHR32120">
    <property type="entry name" value="SMALL RIBOSOMAL SUBUNIT BIOGENESIS GTPASE RSGA"/>
    <property type="match status" value="1"/>
</dbReference>
<feature type="domain" description="EngC GTPase" evidence="4">
    <location>
        <begin position="89"/>
        <end position="239"/>
    </location>
</feature>
<keyword evidence="3" id="KW-0862">Zinc</keyword>
<reference evidence="6" key="1">
    <citation type="submission" date="2023-07" db="EMBL/GenBank/DDBJ databases">
        <authorList>
            <person name="Haufschild T."/>
            <person name="Kallscheuer N."/>
            <person name="Hammer J."/>
            <person name="Kohn T."/>
            <person name="Kabuu M."/>
            <person name="Jogler M."/>
            <person name="Wohfarth N."/>
            <person name="Heuer A."/>
            <person name="Rohde M."/>
            <person name="van Teeseling M.C.F."/>
            <person name="Jogler C."/>
        </authorList>
    </citation>
    <scope>NUCLEOTIDE SEQUENCE</scope>
    <source>
        <strain evidence="6">Strain 138</strain>
        <strain evidence="7">Strain 318</strain>
    </source>
</reference>
<keyword evidence="3" id="KW-0694">RNA-binding</keyword>
<evidence type="ECO:0000259" key="4">
    <source>
        <dbReference type="PROSITE" id="PS50936"/>
    </source>
</evidence>
<evidence type="ECO:0000256" key="3">
    <source>
        <dbReference type="HAMAP-Rule" id="MF_01820"/>
    </source>
</evidence>
<comment type="subcellular location">
    <subcellularLocation>
        <location evidence="3">Cytoplasm</location>
    </subcellularLocation>
</comment>
<protein>
    <recommendedName>
        <fullName evidence="3">Small ribosomal subunit biogenesis GTPase RsgA</fullName>
        <ecNumber evidence="3">3.6.1.-</ecNumber>
    </recommendedName>
</protein>
<dbReference type="GO" id="GO:0005737">
    <property type="term" value="C:cytoplasm"/>
    <property type="evidence" value="ECO:0007669"/>
    <property type="project" value="UniProtKB-SubCell"/>
</dbReference>
<dbReference type="InterPro" id="IPR012340">
    <property type="entry name" value="NA-bd_OB-fold"/>
</dbReference>
<sequence>MSAMQGIVIEGTGGVWQVRTPDGTMLPSALAGRLKQEERDFVKLAVGDHVTVEPEERGQGWRITAIAPRKSVLARREPGGRYGERVLAANVDQVCVVFAVANPEPHVRMIDRFLVVCEANDLEPHVVLNKVDLVADAAMIDALAAPYEKAGYPVHRTSVKRGIGLDELRAVLHGKVTAVAGPSGAGKSSLLNTLHPGVALRTAEISQSVNKGRHTTVGAKLIPLPDGDEGYLVDTPGLREIAMWGLPAESLDQCFREFRPYLGECRFQDCHHEVEPQCAVQQAVESGKVDRGRYESYLKLYAELRASERPR</sequence>
<dbReference type="InterPro" id="IPR004881">
    <property type="entry name" value="Ribosome_biogen_GTPase_RsgA"/>
</dbReference>
<name>A0AA49JWP0_9BACT</name>
<dbReference type="PROSITE" id="PS51721">
    <property type="entry name" value="G_CP"/>
    <property type="match status" value="1"/>
</dbReference>
<dbReference type="PANTHER" id="PTHR32120:SF11">
    <property type="entry name" value="SMALL RIBOSOMAL SUBUNIT BIOGENESIS GTPASE RSGA 1, MITOCHONDRIAL-RELATED"/>
    <property type="match status" value="1"/>
</dbReference>
<evidence type="ECO:0000259" key="5">
    <source>
        <dbReference type="PROSITE" id="PS51721"/>
    </source>
</evidence>
<keyword evidence="2 3" id="KW-0342">GTP-binding</keyword>
<dbReference type="Gene3D" id="2.40.50.140">
    <property type="entry name" value="Nucleic acid-binding proteins"/>
    <property type="match status" value="1"/>
</dbReference>
<dbReference type="SUPFAM" id="SSF52540">
    <property type="entry name" value="P-loop containing nucleoside triphosphate hydrolases"/>
    <property type="match status" value="1"/>
</dbReference>
<feature type="binding site" evidence="3">
    <location>
        <begin position="181"/>
        <end position="189"/>
    </location>
    <ligand>
        <name>GTP</name>
        <dbReference type="ChEBI" id="CHEBI:37565"/>
    </ligand>
</feature>
<keyword evidence="8" id="KW-1185">Reference proteome</keyword>
<dbReference type="NCBIfam" id="TIGR00157">
    <property type="entry name" value="ribosome small subunit-dependent GTPase A"/>
    <property type="match status" value="1"/>
</dbReference>
<dbReference type="GO" id="GO:0019843">
    <property type="term" value="F:rRNA binding"/>
    <property type="evidence" value="ECO:0007669"/>
    <property type="project" value="UniProtKB-KW"/>
</dbReference>
<dbReference type="EMBL" id="CP130612">
    <property type="protein sequence ID" value="WKW13356.1"/>
    <property type="molecule type" value="Genomic_DNA"/>
</dbReference>
<feature type="binding site" evidence="3">
    <location>
        <begin position="129"/>
        <end position="132"/>
    </location>
    <ligand>
        <name>GTP</name>
        <dbReference type="ChEBI" id="CHEBI:37565"/>
    </ligand>
</feature>
<dbReference type="AlphaFoldDB" id="A0AA49JWP0"/>
<feature type="binding site" evidence="3">
    <location>
        <position position="270"/>
    </location>
    <ligand>
        <name>Zn(2+)</name>
        <dbReference type="ChEBI" id="CHEBI:29105"/>
    </ligand>
</feature>
<dbReference type="SUPFAM" id="SSF50249">
    <property type="entry name" value="Nucleic acid-binding proteins"/>
    <property type="match status" value="1"/>
</dbReference>
<dbReference type="HAMAP" id="MF_01820">
    <property type="entry name" value="GTPase_RsgA"/>
    <property type="match status" value="1"/>
</dbReference>
<dbReference type="RefSeq" id="WP_367886214.1">
    <property type="nucleotide sequence ID" value="NZ_CP130612.1"/>
</dbReference>